<accession>A0AB94IL71</accession>
<sequence>MKIKTKEIERLLLMLLDKLNEKGINEINTETDNYWLVDWDDIEDFNSDSLELGVGSFYDDWNHLQKLLSGEYELNVLDLQRLSTLLNILGKTIYQSEDVL</sequence>
<gene>
    <name evidence="1" type="ORF">BAVI_15987</name>
</gene>
<proteinExistence type="predicted"/>
<reference evidence="1 2" key="1">
    <citation type="journal article" date="2014" name="Environ. Microbiol.">
        <title>The nitrate-ammonifying and nosZ-carrying bacterium Bacillus vireti is a potent source and sink for nitric and nitrous oxide under high nitrate conditions.</title>
        <authorList>
            <person name="Mania D."/>
            <person name="Heylen K."/>
            <person name="van Spanning R.J."/>
            <person name="Frostegard A."/>
        </authorList>
    </citation>
    <scope>NUCLEOTIDE SEQUENCE [LARGE SCALE GENOMIC DNA]</scope>
    <source>
        <strain evidence="1 2">LMG 21834</strain>
    </source>
</reference>
<comment type="caution">
    <text evidence="1">The sequence shown here is derived from an EMBL/GenBank/DDBJ whole genome shotgun (WGS) entry which is preliminary data.</text>
</comment>
<evidence type="ECO:0000313" key="2">
    <source>
        <dbReference type="Proteomes" id="UP000018877"/>
    </source>
</evidence>
<organism evidence="1 2">
    <name type="scientific">Neobacillus vireti LMG 21834</name>
    <dbReference type="NCBI Taxonomy" id="1131730"/>
    <lineage>
        <taxon>Bacteria</taxon>
        <taxon>Bacillati</taxon>
        <taxon>Bacillota</taxon>
        <taxon>Bacilli</taxon>
        <taxon>Bacillales</taxon>
        <taxon>Bacillaceae</taxon>
        <taxon>Neobacillus</taxon>
    </lineage>
</organism>
<evidence type="ECO:0000313" key="1">
    <source>
        <dbReference type="EMBL" id="ETI67763.1"/>
    </source>
</evidence>
<dbReference type="AlphaFoldDB" id="A0AB94IL71"/>
<protein>
    <submittedName>
        <fullName evidence="1">Uncharacterized protein</fullName>
    </submittedName>
</protein>
<dbReference type="RefSeq" id="WP_024029376.1">
    <property type="nucleotide sequence ID" value="NZ_ALAN01000086.1"/>
</dbReference>
<dbReference type="EMBL" id="ALAN01000086">
    <property type="protein sequence ID" value="ETI67763.1"/>
    <property type="molecule type" value="Genomic_DNA"/>
</dbReference>
<name>A0AB94IL71_9BACI</name>
<dbReference type="Proteomes" id="UP000018877">
    <property type="component" value="Unassembled WGS sequence"/>
</dbReference>
<keyword evidence="2" id="KW-1185">Reference proteome</keyword>